<reference evidence="2" key="2">
    <citation type="journal article" date="2007" name="Science">
        <title>Draft genome sequence of the sexually transmitted pathogen Trichomonas vaginalis.</title>
        <authorList>
            <person name="Carlton J.M."/>
            <person name="Hirt R.P."/>
            <person name="Silva J.C."/>
            <person name="Delcher A.L."/>
            <person name="Schatz M."/>
            <person name="Zhao Q."/>
            <person name="Wortman J.R."/>
            <person name="Bidwell S.L."/>
            <person name="Alsmark U.C.M."/>
            <person name="Besteiro S."/>
            <person name="Sicheritz-Ponten T."/>
            <person name="Noel C.J."/>
            <person name="Dacks J.B."/>
            <person name="Foster P.G."/>
            <person name="Simillion C."/>
            <person name="Van de Peer Y."/>
            <person name="Miranda-Saavedra D."/>
            <person name="Barton G.J."/>
            <person name="Westrop G.D."/>
            <person name="Mueller S."/>
            <person name="Dessi D."/>
            <person name="Fiori P.L."/>
            <person name="Ren Q."/>
            <person name="Paulsen I."/>
            <person name="Zhang H."/>
            <person name="Bastida-Corcuera F.D."/>
            <person name="Simoes-Barbosa A."/>
            <person name="Brown M.T."/>
            <person name="Hayes R.D."/>
            <person name="Mukherjee M."/>
            <person name="Okumura C.Y."/>
            <person name="Schneider R."/>
            <person name="Smith A.J."/>
            <person name="Vanacova S."/>
            <person name="Villalvazo M."/>
            <person name="Haas B.J."/>
            <person name="Pertea M."/>
            <person name="Feldblyum T.V."/>
            <person name="Utterback T.R."/>
            <person name="Shu C.L."/>
            <person name="Osoegawa K."/>
            <person name="de Jong P.J."/>
            <person name="Hrdy I."/>
            <person name="Horvathova L."/>
            <person name="Zubacova Z."/>
            <person name="Dolezal P."/>
            <person name="Malik S.B."/>
            <person name="Logsdon J.M. Jr."/>
            <person name="Henze K."/>
            <person name="Gupta A."/>
            <person name="Wang C.C."/>
            <person name="Dunne R.L."/>
            <person name="Upcroft J.A."/>
            <person name="Upcroft P."/>
            <person name="White O."/>
            <person name="Salzberg S.L."/>
            <person name="Tang P."/>
            <person name="Chiu C.-H."/>
            <person name="Lee Y.-S."/>
            <person name="Embley T.M."/>
            <person name="Coombs G.H."/>
            <person name="Mottram J.C."/>
            <person name="Tachezy J."/>
            <person name="Fraser-Liggett C.M."/>
            <person name="Johnson P.J."/>
        </authorList>
    </citation>
    <scope>NUCLEOTIDE SEQUENCE [LARGE SCALE GENOMIC DNA]</scope>
    <source>
        <strain evidence="2">G3</strain>
    </source>
</reference>
<organism evidence="2 3">
    <name type="scientific">Trichomonas vaginalis (strain ATCC PRA-98 / G3)</name>
    <dbReference type="NCBI Taxonomy" id="412133"/>
    <lineage>
        <taxon>Eukaryota</taxon>
        <taxon>Metamonada</taxon>
        <taxon>Parabasalia</taxon>
        <taxon>Trichomonadida</taxon>
        <taxon>Trichomonadidae</taxon>
        <taxon>Trichomonas</taxon>
    </lineage>
</organism>
<dbReference type="Proteomes" id="UP000001542">
    <property type="component" value="Unassembled WGS sequence"/>
</dbReference>
<keyword evidence="1" id="KW-0472">Membrane</keyword>
<evidence type="ECO:0000313" key="2">
    <source>
        <dbReference type="EMBL" id="EAX89224.1"/>
    </source>
</evidence>
<dbReference type="OMA" id="FREWAPL"/>
<keyword evidence="3" id="KW-1185">Reference proteome</keyword>
<reference evidence="2" key="1">
    <citation type="submission" date="2006-10" db="EMBL/GenBank/DDBJ databases">
        <authorList>
            <person name="Amadeo P."/>
            <person name="Zhao Q."/>
            <person name="Wortman J."/>
            <person name="Fraser-Liggett C."/>
            <person name="Carlton J."/>
        </authorList>
    </citation>
    <scope>NUCLEOTIDE SEQUENCE</scope>
    <source>
        <strain evidence="2">G3</strain>
    </source>
</reference>
<dbReference type="AlphaFoldDB" id="A2G0T6"/>
<evidence type="ECO:0000313" key="3">
    <source>
        <dbReference type="Proteomes" id="UP000001542"/>
    </source>
</evidence>
<evidence type="ECO:0000256" key="1">
    <source>
        <dbReference type="SAM" id="Phobius"/>
    </source>
</evidence>
<dbReference type="RefSeq" id="XP_001302154.1">
    <property type="nucleotide sequence ID" value="XM_001302153.1"/>
</dbReference>
<dbReference type="KEGG" id="tva:4746893"/>
<feature type="transmembrane region" description="Helical" evidence="1">
    <location>
        <begin position="186"/>
        <end position="207"/>
    </location>
</feature>
<gene>
    <name evidence="2" type="ORF">TVAG_089620</name>
</gene>
<feature type="transmembrane region" description="Helical" evidence="1">
    <location>
        <begin position="128"/>
        <end position="146"/>
    </location>
</feature>
<keyword evidence="1" id="KW-0812">Transmembrane</keyword>
<feature type="transmembrane region" description="Helical" evidence="1">
    <location>
        <begin position="307"/>
        <end position="325"/>
    </location>
</feature>
<name>A2G0T6_TRIV3</name>
<dbReference type="VEuPathDB" id="TrichDB:TVAGG3_0656260"/>
<dbReference type="EMBL" id="DS114221">
    <property type="protein sequence ID" value="EAX89224.1"/>
    <property type="molecule type" value="Genomic_DNA"/>
</dbReference>
<feature type="transmembrane region" description="Helical" evidence="1">
    <location>
        <begin position="66"/>
        <end position="85"/>
    </location>
</feature>
<dbReference type="VEuPathDB" id="TrichDB:TVAG_089620"/>
<feature type="transmembrane region" description="Helical" evidence="1">
    <location>
        <begin position="97"/>
        <end position="116"/>
    </location>
</feature>
<feature type="transmembrane region" description="Helical" evidence="1">
    <location>
        <begin position="158"/>
        <end position="180"/>
    </location>
</feature>
<keyword evidence="1" id="KW-1133">Transmembrane helix</keyword>
<feature type="transmembrane region" description="Helical" evidence="1">
    <location>
        <begin position="269"/>
        <end position="287"/>
    </location>
</feature>
<dbReference type="InterPro" id="IPR036259">
    <property type="entry name" value="MFS_trans_sf"/>
</dbReference>
<accession>A2G0T6</accession>
<proteinExistence type="predicted"/>
<feature type="transmembrane region" description="Helical" evidence="1">
    <location>
        <begin position="28"/>
        <end position="46"/>
    </location>
</feature>
<dbReference type="SUPFAM" id="SSF103473">
    <property type="entry name" value="MFS general substrate transporter"/>
    <property type="match status" value="1"/>
</dbReference>
<sequence>MSTSQTDSDMLMTSSDDVARKKTFKSSFFITLPVFMGYACCFALQQKLSVNFGLTLGASGDKLSNTYGVATSFVYFFNLIFRVLGHNIVFGCLSPKWRVTTSLISMIIGMCFFIFVSNRKSNPVGLAFIPFAFCGVCEGSYGPNMLNVVNNMGNTRLYVVLAMPVGVSLITILGFFLMGFGVPYTVFYIVTAVCLLIAIILYHLTVFPEAYRNSSGQHNFNLKDFGNDICNIGDWFPKIWFCSLVFLLNMVCLALFNPGCTLYTYQSRVTYRLLGFTIDNNFFMLAYNTCSFLGDFFSRKVMDKKRIINPVFYFILLCFGFAINISQIPEIVPFAAFCFSWANGGLYVQCTKLIGMLFKEKYHLTATSTWLFIGDSGSTSGANIVQFLRPVIASIKQRMY</sequence>
<feature type="transmembrane region" description="Helical" evidence="1">
    <location>
        <begin position="239"/>
        <end position="257"/>
    </location>
</feature>
<dbReference type="OrthoDB" id="409243at2759"/>
<protein>
    <submittedName>
        <fullName evidence="2">Major Facilitator Superfamily protein</fullName>
    </submittedName>
</protein>
<dbReference type="Gene3D" id="1.20.1250.20">
    <property type="entry name" value="MFS general substrate transporter like domains"/>
    <property type="match status" value="1"/>
</dbReference>
<dbReference type="InParanoid" id="A2G0T6"/>